<reference evidence="2 3" key="1">
    <citation type="submission" date="2021-06" db="EMBL/GenBank/DDBJ databases">
        <authorList>
            <person name="Palmer J.M."/>
        </authorList>
    </citation>
    <scope>NUCLEOTIDE SEQUENCE [LARGE SCALE GENOMIC DNA]</scope>
    <source>
        <strain evidence="2 3">MEX-2019</strain>
        <tissue evidence="2">Muscle</tissue>
    </source>
</reference>
<feature type="compositionally biased region" description="Basic and acidic residues" evidence="1">
    <location>
        <begin position="93"/>
        <end position="133"/>
    </location>
</feature>
<accession>A0AAV9RMD2</accession>
<evidence type="ECO:0000313" key="3">
    <source>
        <dbReference type="Proteomes" id="UP001311232"/>
    </source>
</evidence>
<comment type="caution">
    <text evidence="2">The sequence shown here is derived from an EMBL/GenBank/DDBJ whole genome shotgun (WGS) entry which is preliminary data.</text>
</comment>
<protein>
    <submittedName>
        <fullName evidence="2">Uncharacterized protein</fullName>
    </submittedName>
</protein>
<name>A0AAV9RMD2_9TELE</name>
<proteinExistence type="predicted"/>
<organism evidence="2 3">
    <name type="scientific">Crenichthys baileyi</name>
    <name type="common">White River springfish</name>
    <dbReference type="NCBI Taxonomy" id="28760"/>
    <lineage>
        <taxon>Eukaryota</taxon>
        <taxon>Metazoa</taxon>
        <taxon>Chordata</taxon>
        <taxon>Craniata</taxon>
        <taxon>Vertebrata</taxon>
        <taxon>Euteleostomi</taxon>
        <taxon>Actinopterygii</taxon>
        <taxon>Neopterygii</taxon>
        <taxon>Teleostei</taxon>
        <taxon>Neoteleostei</taxon>
        <taxon>Acanthomorphata</taxon>
        <taxon>Ovalentaria</taxon>
        <taxon>Atherinomorphae</taxon>
        <taxon>Cyprinodontiformes</taxon>
        <taxon>Goodeidae</taxon>
        <taxon>Crenichthys</taxon>
    </lineage>
</organism>
<evidence type="ECO:0000313" key="2">
    <source>
        <dbReference type="EMBL" id="KAK5610199.1"/>
    </source>
</evidence>
<dbReference type="AlphaFoldDB" id="A0AAV9RMD2"/>
<feature type="region of interest" description="Disordered" evidence="1">
    <location>
        <begin position="86"/>
        <end position="133"/>
    </location>
</feature>
<sequence>MVKLLIVKHDRRDRNHFWIQVEECLLPSKETTEVRCVPPSGSPEDPCGRGHHVGTRFFVPSVTSLGVSYDSSSFWAGLELTPTGVCKKRREEKRREEKRREEKRREEKRREEKRREEKRREEKRREDQELVEVEDHLVRGAQEMDLMIGRRDEESGLNIEDQYVKGVSFQVSTEEVDQTKK</sequence>
<keyword evidence="3" id="KW-1185">Reference proteome</keyword>
<gene>
    <name evidence="2" type="ORF">CRENBAI_009549</name>
</gene>
<dbReference type="Proteomes" id="UP001311232">
    <property type="component" value="Unassembled WGS sequence"/>
</dbReference>
<dbReference type="EMBL" id="JAHHUM010001627">
    <property type="protein sequence ID" value="KAK5610199.1"/>
    <property type="molecule type" value="Genomic_DNA"/>
</dbReference>
<evidence type="ECO:0000256" key="1">
    <source>
        <dbReference type="SAM" id="MobiDB-lite"/>
    </source>
</evidence>